<dbReference type="Gene3D" id="3.20.140.10">
    <property type="entry name" value="nicotinate phosphoribosyltransferase"/>
    <property type="match status" value="1"/>
</dbReference>
<dbReference type="Proteomes" id="UP001296993">
    <property type="component" value="Unassembled WGS sequence"/>
</dbReference>
<evidence type="ECO:0000256" key="6">
    <source>
        <dbReference type="ARBA" id="ARBA00022642"/>
    </source>
</evidence>
<dbReference type="NCBIfam" id="NF009131">
    <property type="entry name" value="PRK12484.1"/>
    <property type="match status" value="1"/>
</dbReference>
<evidence type="ECO:0000256" key="5">
    <source>
        <dbReference type="ARBA" id="ARBA00022598"/>
    </source>
</evidence>
<dbReference type="InterPro" id="IPR006405">
    <property type="entry name" value="Nic_PRibTrfase_pncB"/>
</dbReference>
<comment type="similarity">
    <text evidence="2 9">Belongs to the NAPRTase family.</text>
</comment>
<reference evidence="11 12" key="1">
    <citation type="submission" date="2021-03" db="EMBL/GenBank/DDBJ databases">
        <title>Sequencing the genomes of 1000 actinobacteria strains.</title>
        <authorList>
            <person name="Klenk H.-P."/>
        </authorList>
    </citation>
    <scope>NUCLEOTIDE SEQUENCE [LARGE SCALE GENOMIC DNA]</scope>
    <source>
        <strain evidence="11 12">DSM 15797</strain>
    </source>
</reference>
<evidence type="ECO:0000256" key="8">
    <source>
        <dbReference type="ARBA" id="ARBA00048668"/>
    </source>
</evidence>
<dbReference type="GO" id="GO:0016757">
    <property type="term" value="F:glycosyltransferase activity"/>
    <property type="evidence" value="ECO:0007669"/>
    <property type="project" value="UniProtKB-KW"/>
</dbReference>
<evidence type="ECO:0000256" key="4">
    <source>
        <dbReference type="ARBA" id="ARBA00022553"/>
    </source>
</evidence>
<dbReference type="InterPro" id="IPR040727">
    <property type="entry name" value="NAPRTase_N"/>
</dbReference>
<dbReference type="InterPro" id="IPR007229">
    <property type="entry name" value="Nic_PRibTrfase-Fam"/>
</dbReference>
<dbReference type="NCBIfam" id="TIGR01513">
    <property type="entry name" value="NAPRTase_put"/>
    <property type="match status" value="1"/>
</dbReference>
<dbReference type="Pfam" id="PF17767">
    <property type="entry name" value="NAPRTase_N"/>
    <property type="match status" value="1"/>
</dbReference>
<dbReference type="PANTHER" id="PTHR11098:SF8">
    <property type="entry name" value="NICOTINATE PHOSPHORIBOSYLTRANSFERASE PNCB1"/>
    <property type="match status" value="1"/>
</dbReference>
<protein>
    <recommendedName>
        <fullName evidence="3 9">Nicotinate phosphoribosyltransferase</fullName>
        <ecNumber evidence="3 9">6.3.4.21</ecNumber>
    </recommendedName>
</protein>
<evidence type="ECO:0000256" key="7">
    <source>
        <dbReference type="ARBA" id="ARBA00022679"/>
    </source>
</evidence>
<comment type="function">
    <text evidence="9">Catalyzes the first step in the biosynthesis of NAD from nicotinic acid, the ATP-dependent synthesis of beta-nicotinate D-ribonucleotide from nicotinate and 5-phospho-D-ribose 1-phosphate.</text>
</comment>
<keyword evidence="5 9" id="KW-0436">Ligase</keyword>
<comment type="catalytic activity">
    <reaction evidence="8 9">
        <text>5-phospho-alpha-D-ribose 1-diphosphate + nicotinate + ATP + H2O = nicotinate beta-D-ribonucleotide + ADP + phosphate + diphosphate</text>
        <dbReference type="Rhea" id="RHEA:36163"/>
        <dbReference type="ChEBI" id="CHEBI:15377"/>
        <dbReference type="ChEBI" id="CHEBI:30616"/>
        <dbReference type="ChEBI" id="CHEBI:32544"/>
        <dbReference type="ChEBI" id="CHEBI:33019"/>
        <dbReference type="ChEBI" id="CHEBI:43474"/>
        <dbReference type="ChEBI" id="CHEBI:57502"/>
        <dbReference type="ChEBI" id="CHEBI:58017"/>
        <dbReference type="ChEBI" id="CHEBI:456216"/>
        <dbReference type="EC" id="6.3.4.21"/>
    </reaction>
</comment>
<organism evidence="11 12">
    <name type="scientific">Paeniglutamicibacter kerguelensis</name>
    <dbReference type="NCBI Taxonomy" id="254788"/>
    <lineage>
        <taxon>Bacteria</taxon>
        <taxon>Bacillati</taxon>
        <taxon>Actinomycetota</taxon>
        <taxon>Actinomycetes</taxon>
        <taxon>Micrococcales</taxon>
        <taxon>Micrococcaceae</taxon>
        <taxon>Paeniglutamicibacter</taxon>
    </lineage>
</organism>
<gene>
    <name evidence="11" type="ORF">JOF47_000974</name>
</gene>
<evidence type="ECO:0000313" key="11">
    <source>
        <dbReference type="EMBL" id="MBP2385463.1"/>
    </source>
</evidence>
<evidence type="ECO:0000256" key="3">
    <source>
        <dbReference type="ARBA" id="ARBA00013236"/>
    </source>
</evidence>
<evidence type="ECO:0000313" key="12">
    <source>
        <dbReference type="Proteomes" id="UP001296993"/>
    </source>
</evidence>
<evidence type="ECO:0000256" key="2">
    <source>
        <dbReference type="ARBA" id="ARBA00010897"/>
    </source>
</evidence>
<dbReference type="Gene3D" id="3.20.20.70">
    <property type="entry name" value="Aldolase class I"/>
    <property type="match status" value="1"/>
</dbReference>
<dbReference type="EMBL" id="JAGIOF010000001">
    <property type="protein sequence ID" value="MBP2385463.1"/>
    <property type="molecule type" value="Genomic_DNA"/>
</dbReference>
<dbReference type="GO" id="GO:0004516">
    <property type="term" value="F:nicotinate phosphoribosyltransferase activity"/>
    <property type="evidence" value="ECO:0007669"/>
    <property type="project" value="UniProtKB-EC"/>
</dbReference>
<name>A0ABS4XB33_9MICC</name>
<evidence type="ECO:0000256" key="1">
    <source>
        <dbReference type="ARBA" id="ARBA00004952"/>
    </source>
</evidence>
<comment type="caution">
    <text evidence="11">The sequence shown here is derived from an EMBL/GenBank/DDBJ whole genome shotgun (WGS) entry which is preliminary data.</text>
</comment>
<keyword evidence="6 9" id="KW-0662">Pyridine nucleotide biosynthesis</keyword>
<comment type="pathway">
    <text evidence="1 9">Cofactor biosynthesis; NAD(+) biosynthesis; nicotinate D-ribonucleotide from nicotinate: step 1/1.</text>
</comment>
<dbReference type="SUPFAM" id="SSF51690">
    <property type="entry name" value="Nicotinate/Quinolinate PRTase C-terminal domain-like"/>
    <property type="match status" value="1"/>
</dbReference>
<evidence type="ECO:0000259" key="10">
    <source>
        <dbReference type="Pfam" id="PF17767"/>
    </source>
</evidence>
<accession>A0ABS4XB33</accession>
<keyword evidence="11" id="KW-0328">Glycosyltransferase</keyword>
<dbReference type="InterPro" id="IPR013785">
    <property type="entry name" value="Aldolase_TIM"/>
</dbReference>
<proteinExistence type="inferred from homology"/>
<comment type="PTM">
    <text evidence="9">Transiently phosphorylated on a His residue during the reaction cycle. Phosphorylation strongly increases the affinity for substrates and increases the rate of nicotinate D-ribonucleotide production. Dephosphorylation regenerates the low-affinity form of the enzyme, leading to product release.</text>
</comment>
<dbReference type="RefSeq" id="WP_209996287.1">
    <property type="nucleotide sequence ID" value="NZ_BAAAJY010000007.1"/>
</dbReference>
<sequence>MWQQPTSLFTDHYELTMLQASLHSGAAHRPSVFEAFARRLPEGRRYGVVAGTGRILEGLKEFRFGEEQLAFLAETRVVDETTLDYLRNFSFSGNIYGYAEGEIYFPNSPVLIVESTFAEACVLETFILSALNHDSAIASAASRMIASSGTRPCIEMGSRRTHEESAVAAARAAIIAGFDSTSNLEAGHRYGLKTVGTAAHSFTLLHDSERAAFKAQVASMGAGTTLLVDTYDVEAGVRAAVEVAGPELGAVRLDSGDLVEQARWVRDLLDDLGNENTRILVTSDLDEYAIAALQSAPVDAYGVGTSLVTGSGHPTASMVYKLVARHNDAGEFVSVAKAAKNKASVGGRKFALRRLNERGRATEELIGVGELPAADANDRVLLEQFVVNGEIQAGWTGAEGVRRAAKRHKDSILEMPGSSRRLQRGEPVIPTVYID</sequence>
<keyword evidence="4" id="KW-0597">Phosphoprotein</keyword>
<keyword evidence="12" id="KW-1185">Reference proteome</keyword>
<keyword evidence="7 9" id="KW-0808">Transferase</keyword>
<dbReference type="InterPro" id="IPR036068">
    <property type="entry name" value="Nicotinate_pribotase-like_C"/>
</dbReference>
<feature type="domain" description="Nicotinate phosphoribosyltransferase N-terminal" evidence="10">
    <location>
        <begin position="8"/>
        <end position="132"/>
    </location>
</feature>
<dbReference type="SUPFAM" id="SSF54675">
    <property type="entry name" value="Nicotinate/Quinolinate PRTase N-terminal domain-like"/>
    <property type="match status" value="1"/>
</dbReference>
<dbReference type="EC" id="6.3.4.21" evidence="3 9"/>
<evidence type="ECO:0000256" key="9">
    <source>
        <dbReference type="RuleBase" id="RU365100"/>
    </source>
</evidence>
<dbReference type="PIRSF" id="PIRSF000484">
    <property type="entry name" value="NAPRT"/>
    <property type="match status" value="1"/>
</dbReference>
<dbReference type="PANTHER" id="PTHR11098">
    <property type="entry name" value="NICOTINATE PHOSPHORIBOSYLTRANSFERASE"/>
    <property type="match status" value="1"/>
</dbReference>
<dbReference type="NCBIfam" id="NF006698">
    <property type="entry name" value="PRK09243.1-5"/>
    <property type="match status" value="1"/>
</dbReference>